<feature type="compositionally biased region" description="Basic residues" evidence="1">
    <location>
        <begin position="58"/>
        <end position="69"/>
    </location>
</feature>
<reference evidence="3" key="1">
    <citation type="submission" date="2014-03" db="EMBL/GenBank/DDBJ databases">
        <authorList>
            <person name="Aksoy S."/>
            <person name="Warren W."/>
            <person name="Wilson R.K."/>
        </authorList>
    </citation>
    <scope>NUCLEOTIDE SEQUENCE [LARGE SCALE GENOMIC DNA]</scope>
    <source>
        <strain evidence="3">IAEA</strain>
    </source>
</reference>
<name>A0A1A9W0R4_9MUSC</name>
<evidence type="ECO:0000313" key="2">
    <source>
        <dbReference type="EnsemblMetazoa" id="GBRI002178-PA"/>
    </source>
</evidence>
<accession>A0A1A9W0R4</accession>
<feature type="region of interest" description="Disordered" evidence="1">
    <location>
        <begin position="42"/>
        <end position="104"/>
    </location>
</feature>
<protein>
    <submittedName>
        <fullName evidence="2">Uncharacterized protein</fullName>
    </submittedName>
</protein>
<feature type="compositionally biased region" description="Basic and acidic residues" evidence="1">
    <location>
        <begin position="1"/>
        <end position="16"/>
    </location>
</feature>
<evidence type="ECO:0000313" key="3">
    <source>
        <dbReference type="Proteomes" id="UP000091820"/>
    </source>
</evidence>
<dbReference type="EnsemblMetazoa" id="GBRI002178-RA">
    <property type="protein sequence ID" value="GBRI002178-PA"/>
    <property type="gene ID" value="GBRI002178"/>
</dbReference>
<reference evidence="2" key="2">
    <citation type="submission" date="2020-05" db="UniProtKB">
        <authorList>
            <consortium name="EnsemblMetazoa"/>
        </authorList>
    </citation>
    <scope>IDENTIFICATION</scope>
    <source>
        <strain evidence="2">IAEA</strain>
    </source>
</reference>
<dbReference type="VEuPathDB" id="VectorBase:GBRI002178"/>
<feature type="compositionally biased region" description="Acidic residues" evidence="1">
    <location>
        <begin position="81"/>
        <end position="104"/>
    </location>
</feature>
<organism evidence="2 3">
    <name type="scientific">Glossina brevipalpis</name>
    <dbReference type="NCBI Taxonomy" id="37001"/>
    <lineage>
        <taxon>Eukaryota</taxon>
        <taxon>Metazoa</taxon>
        <taxon>Ecdysozoa</taxon>
        <taxon>Arthropoda</taxon>
        <taxon>Hexapoda</taxon>
        <taxon>Insecta</taxon>
        <taxon>Pterygota</taxon>
        <taxon>Neoptera</taxon>
        <taxon>Endopterygota</taxon>
        <taxon>Diptera</taxon>
        <taxon>Brachycera</taxon>
        <taxon>Muscomorpha</taxon>
        <taxon>Hippoboscoidea</taxon>
        <taxon>Glossinidae</taxon>
        <taxon>Glossina</taxon>
    </lineage>
</organism>
<keyword evidence="3" id="KW-1185">Reference proteome</keyword>
<proteinExistence type="predicted"/>
<dbReference type="AlphaFoldDB" id="A0A1A9W0R4"/>
<feature type="region of interest" description="Disordered" evidence="1">
    <location>
        <begin position="1"/>
        <end position="23"/>
    </location>
</feature>
<sequence length="163" mass="18971">MLLKEREEQQRSKQLEMDNQTAQQFLKQREVNYRRMLIQKKKEESTQWEDFEDDTSKQKQRNPKQKANKLKHDVTDTTDLFSDDEGTSSSELDDEDDSDDEDECSDCALLQGLSSFVLFCTFKSSLFTAAGPSPFQARNLAKNETDTTSLIFMMTIKLYRNIV</sequence>
<dbReference type="Proteomes" id="UP000091820">
    <property type="component" value="Unassembled WGS sequence"/>
</dbReference>
<evidence type="ECO:0000256" key="1">
    <source>
        <dbReference type="SAM" id="MobiDB-lite"/>
    </source>
</evidence>